<gene>
    <name evidence="1" type="ORF">VB854_07605</name>
</gene>
<organism evidence="1 2">
    <name type="scientific">Limnoraphis robusta CCNP1315</name>
    <dbReference type="NCBI Taxonomy" id="3110306"/>
    <lineage>
        <taxon>Bacteria</taxon>
        <taxon>Bacillati</taxon>
        <taxon>Cyanobacteriota</taxon>
        <taxon>Cyanophyceae</taxon>
        <taxon>Oscillatoriophycideae</taxon>
        <taxon>Oscillatoriales</taxon>
        <taxon>Sirenicapillariaceae</taxon>
        <taxon>Limnoraphis</taxon>
    </lineage>
</organism>
<dbReference type="Proteomes" id="UP001301728">
    <property type="component" value="Unassembled WGS sequence"/>
</dbReference>
<proteinExistence type="predicted"/>
<dbReference type="EMBL" id="JAYGHT010000016">
    <property type="protein sequence ID" value="MEA5518811.1"/>
    <property type="molecule type" value="Genomic_DNA"/>
</dbReference>
<dbReference type="RefSeq" id="WP_323276057.1">
    <property type="nucleotide sequence ID" value="NZ_JAYGHT010000016.1"/>
</dbReference>
<evidence type="ECO:0008006" key="3">
    <source>
        <dbReference type="Google" id="ProtNLM"/>
    </source>
</evidence>
<keyword evidence="2" id="KW-1185">Reference proteome</keyword>
<reference evidence="1 2" key="1">
    <citation type="submission" date="2023-12" db="EMBL/GenBank/DDBJ databases">
        <title>Baltic Sea Cyanobacteria.</title>
        <authorList>
            <person name="Delbaje E."/>
            <person name="Fewer D.P."/>
            <person name="Shishido T.K."/>
        </authorList>
    </citation>
    <scope>NUCLEOTIDE SEQUENCE [LARGE SCALE GENOMIC DNA]</scope>
    <source>
        <strain evidence="1 2">CCNP 1315</strain>
    </source>
</reference>
<accession>A0ABU5TVY0</accession>
<comment type="caution">
    <text evidence="1">The sequence shown here is derived from an EMBL/GenBank/DDBJ whole genome shotgun (WGS) entry which is preliminary data.</text>
</comment>
<protein>
    <recommendedName>
        <fullName evidence="3">Secreted protein</fullName>
    </recommendedName>
</protein>
<evidence type="ECO:0000313" key="1">
    <source>
        <dbReference type="EMBL" id="MEA5518811.1"/>
    </source>
</evidence>
<sequence>MDGVGLAIAVVLLMSLFWPSPPKPSPPPRRFYANRIELKRRTNEEPVDWGSPYDD</sequence>
<name>A0ABU5TVY0_9CYAN</name>
<evidence type="ECO:0000313" key="2">
    <source>
        <dbReference type="Proteomes" id="UP001301728"/>
    </source>
</evidence>